<dbReference type="Proteomes" id="UP000766904">
    <property type="component" value="Unassembled WGS sequence"/>
</dbReference>
<name>A0A8J8Q1F7_9EURY</name>
<dbReference type="PANTHER" id="PTHR46470">
    <property type="entry name" value="N-ACYLNEURAMINATE-9-PHOSPHATASE"/>
    <property type="match status" value="1"/>
</dbReference>
<reference evidence="6" key="1">
    <citation type="submission" date="2017-11" db="EMBL/GenBank/DDBJ databases">
        <authorList>
            <person name="Kajale S.C."/>
            <person name="Sharma A."/>
        </authorList>
    </citation>
    <scope>NUCLEOTIDE SEQUENCE</scope>
    <source>
        <strain evidence="6">LS1_42</strain>
    </source>
</reference>
<dbReference type="GO" id="GO:0044281">
    <property type="term" value="P:small molecule metabolic process"/>
    <property type="evidence" value="ECO:0007669"/>
    <property type="project" value="UniProtKB-ARBA"/>
</dbReference>
<sequence>MEAPTEAVLFDLDDTLCSYRRSAADVLEVAFEQAGVGPVFEPATYYGRYREYLEKDVEFADFHEQCFGDLAVEAGHDRADGVAVARAFREERDQRNVEPLPGAMTVLDAFADEYALGLVTNGHPEMQRQKLEAIEFLESFETIVYAGCDTRPKPDPEPFSVALEALELEAERAVYVGNSLSSDVAGARAAGVRSVWIPEAGSASEAPDPEPDYVLESLTDLRTPLWN</sequence>
<dbReference type="InterPro" id="IPR006439">
    <property type="entry name" value="HAD-SF_hydro_IA"/>
</dbReference>
<dbReference type="OrthoDB" id="27736at2157"/>
<dbReference type="InterPro" id="IPR023214">
    <property type="entry name" value="HAD_sf"/>
</dbReference>
<keyword evidence="4" id="KW-0378">Hydrolase</keyword>
<evidence type="ECO:0000256" key="2">
    <source>
        <dbReference type="ARBA" id="ARBA00007958"/>
    </source>
</evidence>
<dbReference type="Gene3D" id="1.20.120.710">
    <property type="entry name" value="Haloacid dehalogenase hydrolase-like domain"/>
    <property type="match status" value="1"/>
</dbReference>
<evidence type="ECO:0000256" key="3">
    <source>
        <dbReference type="ARBA" id="ARBA00022723"/>
    </source>
</evidence>
<evidence type="ECO:0000313" key="6">
    <source>
        <dbReference type="EMBL" id="TYL35999.1"/>
    </source>
</evidence>
<evidence type="ECO:0000256" key="1">
    <source>
        <dbReference type="ARBA" id="ARBA00001946"/>
    </source>
</evidence>
<dbReference type="Gene3D" id="3.40.50.1000">
    <property type="entry name" value="HAD superfamily/HAD-like"/>
    <property type="match status" value="1"/>
</dbReference>
<dbReference type="SFLD" id="SFLDS00003">
    <property type="entry name" value="Haloacid_Dehalogenase"/>
    <property type="match status" value="1"/>
</dbReference>
<evidence type="ECO:0000256" key="4">
    <source>
        <dbReference type="ARBA" id="ARBA00022801"/>
    </source>
</evidence>
<comment type="similarity">
    <text evidence="2">Belongs to the HAD-like hydrolase superfamily.</text>
</comment>
<dbReference type="InterPro" id="IPR036412">
    <property type="entry name" value="HAD-like_sf"/>
</dbReference>
<protein>
    <submittedName>
        <fullName evidence="6">Haloacid dehalogenase</fullName>
    </submittedName>
</protein>
<dbReference type="Pfam" id="PF13419">
    <property type="entry name" value="HAD_2"/>
    <property type="match status" value="1"/>
</dbReference>
<evidence type="ECO:0000256" key="5">
    <source>
        <dbReference type="ARBA" id="ARBA00022842"/>
    </source>
</evidence>
<dbReference type="EMBL" id="PHNJ01000025">
    <property type="protein sequence ID" value="TYL35999.1"/>
    <property type="molecule type" value="Genomic_DNA"/>
</dbReference>
<dbReference type="GO" id="GO:0046872">
    <property type="term" value="F:metal ion binding"/>
    <property type="evidence" value="ECO:0007669"/>
    <property type="project" value="UniProtKB-KW"/>
</dbReference>
<organism evidence="6 7">
    <name type="scientific">Natronococcus pandeyae</name>
    <dbReference type="NCBI Taxonomy" id="2055836"/>
    <lineage>
        <taxon>Archaea</taxon>
        <taxon>Methanobacteriati</taxon>
        <taxon>Methanobacteriota</taxon>
        <taxon>Stenosarchaea group</taxon>
        <taxon>Halobacteria</taxon>
        <taxon>Halobacteriales</taxon>
        <taxon>Natrialbaceae</taxon>
        <taxon>Natronococcus</taxon>
    </lineage>
</organism>
<dbReference type="PANTHER" id="PTHR46470:SF2">
    <property type="entry name" value="GLYCERALDEHYDE 3-PHOSPHATE PHOSPHATASE"/>
    <property type="match status" value="1"/>
</dbReference>
<dbReference type="InterPro" id="IPR051400">
    <property type="entry name" value="HAD-like_hydrolase"/>
</dbReference>
<comment type="cofactor">
    <cofactor evidence="1">
        <name>Mg(2+)</name>
        <dbReference type="ChEBI" id="CHEBI:18420"/>
    </cofactor>
</comment>
<dbReference type="SFLD" id="SFLDG01129">
    <property type="entry name" value="C1.5:_HAD__Beta-PGM__Phosphata"/>
    <property type="match status" value="1"/>
</dbReference>
<comment type="caution">
    <text evidence="6">The sequence shown here is derived from an EMBL/GenBank/DDBJ whole genome shotgun (WGS) entry which is preliminary data.</text>
</comment>
<keyword evidence="7" id="KW-1185">Reference proteome</keyword>
<keyword evidence="3" id="KW-0479">Metal-binding</keyword>
<dbReference type="InterPro" id="IPR041492">
    <property type="entry name" value="HAD_2"/>
</dbReference>
<keyword evidence="5" id="KW-0460">Magnesium</keyword>
<dbReference type="RefSeq" id="WP_148860676.1">
    <property type="nucleotide sequence ID" value="NZ_PHNJ01000025.1"/>
</dbReference>
<dbReference type="SUPFAM" id="SSF56784">
    <property type="entry name" value="HAD-like"/>
    <property type="match status" value="1"/>
</dbReference>
<gene>
    <name evidence="6" type="ORF">CV102_24935</name>
</gene>
<proteinExistence type="inferred from homology"/>
<accession>A0A8J8Q1F7</accession>
<dbReference type="GO" id="GO:0016791">
    <property type="term" value="F:phosphatase activity"/>
    <property type="evidence" value="ECO:0007669"/>
    <property type="project" value="TreeGrafter"/>
</dbReference>
<dbReference type="NCBIfam" id="TIGR01549">
    <property type="entry name" value="HAD-SF-IA-v1"/>
    <property type="match status" value="1"/>
</dbReference>
<evidence type="ECO:0000313" key="7">
    <source>
        <dbReference type="Proteomes" id="UP000766904"/>
    </source>
</evidence>
<dbReference type="AlphaFoldDB" id="A0A8J8Q1F7"/>